<feature type="compositionally biased region" description="Basic and acidic residues" evidence="5">
    <location>
        <begin position="360"/>
        <end position="376"/>
    </location>
</feature>
<evidence type="ECO:0000256" key="4">
    <source>
        <dbReference type="ARBA" id="ARBA00023136"/>
    </source>
</evidence>
<evidence type="ECO:0000256" key="2">
    <source>
        <dbReference type="ARBA" id="ARBA00022692"/>
    </source>
</evidence>
<dbReference type="Pfam" id="PF04116">
    <property type="entry name" value="FA_hydroxylase"/>
    <property type="match status" value="1"/>
</dbReference>
<dbReference type="Proteomes" id="UP001583193">
    <property type="component" value="Unassembled WGS sequence"/>
</dbReference>
<keyword evidence="9" id="KW-1185">Reference proteome</keyword>
<organism evidence="8 9">
    <name type="scientific">Paecilomyces lecythidis</name>
    <dbReference type="NCBI Taxonomy" id="3004212"/>
    <lineage>
        <taxon>Eukaryota</taxon>
        <taxon>Fungi</taxon>
        <taxon>Dikarya</taxon>
        <taxon>Ascomycota</taxon>
        <taxon>Pezizomycotina</taxon>
        <taxon>Eurotiomycetes</taxon>
        <taxon>Eurotiomycetidae</taxon>
        <taxon>Eurotiales</taxon>
        <taxon>Thermoascaceae</taxon>
        <taxon>Paecilomyces</taxon>
    </lineage>
</organism>
<comment type="subcellular location">
    <subcellularLocation>
        <location evidence="1">Membrane</location>
    </subcellularLocation>
</comment>
<feature type="transmembrane region" description="Helical" evidence="6">
    <location>
        <begin position="33"/>
        <end position="53"/>
    </location>
</feature>
<feature type="domain" description="Fatty acid hydroxylase" evidence="7">
    <location>
        <begin position="205"/>
        <end position="339"/>
    </location>
</feature>
<reference evidence="8 9" key="1">
    <citation type="journal article" date="2024" name="IMA Fungus">
        <title>IMA Genome - F19 : A genome assembly and annotation guide to empower mycologists, including annotated draft genome sequences of Ceratocystis pirilliformis, Diaporthe australafricana, Fusarium ophioides, Paecilomyces lecythidis, and Sporothrix stenoceras.</title>
        <authorList>
            <person name="Aylward J."/>
            <person name="Wilson A.M."/>
            <person name="Visagie C.M."/>
            <person name="Spraker J."/>
            <person name="Barnes I."/>
            <person name="Buitendag C."/>
            <person name="Ceriani C."/>
            <person name="Del Mar Angel L."/>
            <person name="du Plessis D."/>
            <person name="Fuchs T."/>
            <person name="Gasser K."/>
            <person name="Kramer D."/>
            <person name="Li W."/>
            <person name="Munsamy K."/>
            <person name="Piso A."/>
            <person name="Price J.L."/>
            <person name="Sonnekus B."/>
            <person name="Thomas C."/>
            <person name="van der Nest A."/>
            <person name="van Dijk A."/>
            <person name="van Heerden A."/>
            <person name="van Vuuren N."/>
            <person name="Yilmaz N."/>
            <person name="Duong T.A."/>
            <person name="van der Merwe N.A."/>
            <person name="Wingfield M.J."/>
            <person name="Wingfield B.D."/>
        </authorList>
    </citation>
    <scope>NUCLEOTIDE SEQUENCE [LARGE SCALE GENOMIC DNA]</scope>
    <source>
        <strain evidence="8 9">CMW 18167</strain>
    </source>
</reference>
<evidence type="ECO:0000256" key="1">
    <source>
        <dbReference type="ARBA" id="ARBA00004370"/>
    </source>
</evidence>
<evidence type="ECO:0000256" key="6">
    <source>
        <dbReference type="SAM" id="Phobius"/>
    </source>
</evidence>
<keyword evidence="3 6" id="KW-1133">Transmembrane helix</keyword>
<evidence type="ECO:0000256" key="3">
    <source>
        <dbReference type="ARBA" id="ARBA00022989"/>
    </source>
</evidence>
<keyword evidence="8" id="KW-0560">Oxidoreductase</keyword>
<feature type="transmembrane region" description="Helical" evidence="6">
    <location>
        <begin position="193"/>
        <end position="216"/>
    </location>
</feature>
<keyword evidence="2 6" id="KW-0812">Transmembrane</keyword>
<evidence type="ECO:0000313" key="8">
    <source>
        <dbReference type="EMBL" id="KAL1880375.1"/>
    </source>
</evidence>
<comment type="caution">
    <text evidence="8">The sequence shown here is derived from an EMBL/GenBank/DDBJ whole genome shotgun (WGS) entry which is preliminary data.</text>
</comment>
<keyword evidence="4 6" id="KW-0472">Membrane</keyword>
<name>A0ABR3XWI5_9EURO</name>
<dbReference type="InterPro" id="IPR006694">
    <property type="entry name" value="Fatty_acid_hydroxylase"/>
</dbReference>
<feature type="region of interest" description="Disordered" evidence="5">
    <location>
        <begin position="360"/>
        <end position="395"/>
    </location>
</feature>
<evidence type="ECO:0000256" key="5">
    <source>
        <dbReference type="SAM" id="MobiDB-lite"/>
    </source>
</evidence>
<evidence type="ECO:0000259" key="7">
    <source>
        <dbReference type="Pfam" id="PF04116"/>
    </source>
</evidence>
<dbReference type="InterPro" id="IPR050307">
    <property type="entry name" value="Sterol_Desaturase_Related"/>
</dbReference>
<evidence type="ECO:0000313" key="9">
    <source>
        <dbReference type="Proteomes" id="UP001583193"/>
    </source>
</evidence>
<dbReference type="EC" id="1.14.18.5" evidence="8"/>
<dbReference type="PANTHER" id="PTHR11863">
    <property type="entry name" value="STEROL DESATURASE"/>
    <property type="match status" value="1"/>
</dbReference>
<proteinExistence type="predicted"/>
<gene>
    <name evidence="8" type="primary">SUR2</name>
    <name evidence="8" type="ORF">Plec18167_003779</name>
</gene>
<protein>
    <submittedName>
        <fullName evidence="8">Sphingolipid C4-hydroxylase sur2</fullName>
        <ecNumber evidence="8">1.14.18.5</ecNumber>
    </submittedName>
</protein>
<sequence length="433" mass="49040">MASNTSLPLELPPLPAYTLTPRPPLFAPIPDNIVALILPIVAYWAVSMIFHLIDVYDLFPQYRLHTPAEVLKRNHVTRWDVVRDVVLQQVIQTVAGLMMAQFDDVEYTGREEYDVAVWARRIRIVQRALPGLLGFVGFDSVGLAKNLSGHPMLAGALSGGRYPSLIQKVIMDDGAEVIAPAFAGWELAVASFIYYYLIPAFQFIWAVSVVDTWQYFWHRAMHLNRWLYVMFHSRHHRLYVPYAFGALYNHPVEGFLLDTAGTGVAFLTSMMSHRQSMWFFTLSTIKTVDDHCGYAFPWDPLQHLTSNNAAYHDIHHQSWGIKTNFSQPFFIVWDRLMGTQWKGDVTLRYERARLSAQKQVDDENSRAFTEENKDEGSSIPAPANAGRNGSITVSAEEADDLKARTILRKKTVALQGDGGNSTSHRLTRGIIQN</sequence>
<dbReference type="EMBL" id="JAVDPF010000009">
    <property type="protein sequence ID" value="KAL1880375.1"/>
    <property type="molecule type" value="Genomic_DNA"/>
</dbReference>
<dbReference type="GO" id="GO:0102772">
    <property type="term" value="F:sphingolipid C4-monooxygenase activity"/>
    <property type="evidence" value="ECO:0007669"/>
    <property type="project" value="UniProtKB-EC"/>
</dbReference>
<accession>A0ABR3XWI5</accession>